<keyword evidence="3" id="KW-0808">Transferase</keyword>
<dbReference type="Proteomes" id="UP000266239">
    <property type="component" value="Unassembled WGS sequence"/>
</dbReference>
<evidence type="ECO:0000259" key="5">
    <source>
        <dbReference type="Pfam" id="PF08241"/>
    </source>
</evidence>
<reference evidence="6 7" key="1">
    <citation type="submission" date="2018-08" db="EMBL/GenBank/DDBJ databases">
        <title>Aphanomyces genome sequencing and annotation.</title>
        <authorList>
            <person name="Minardi D."/>
            <person name="Oidtmann B."/>
            <person name="Van Der Giezen M."/>
            <person name="Studholme D.J."/>
        </authorList>
    </citation>
    <scope>NUCLEOTIDE SEQUENCE [LARGE SCALE GENOMIC DNA]</scope>
    <source>
        <strain evidence="6 7">Yx</strain>
    </source>
</reference>
<comment type="similarity">
    <text evidence="1">Belongs to the methyltransferase superfamily.</text>
</comment>
<sequence>MNHHEESDSHFDGGRSCRSPTPKKPTKGPLQLDDLIQVAKKLEMHKQANDDALSSGGSTSSSPLSSIAQSAFLSDDEARDYDSDVSSLCDGSRSSSHVMSGTSLATESIYYENRDSSDGKSSAASISTITSSISSPSDTSCYDVSDGTMSNLTSAVLGIFSTDPRLPKRHRSSLSSFRRCFHSSPSASDDSSDDSTTRTQRRRCIPFHQLVQAKDFQRRASSQDKLLPLSSTTSWLSQVSFESHPSPPKPKLINNDEDATDTVLLPSASLTTRPCSKLPPPPVTTRTPGNSRSHIITTYCIPGTAATSSSTTEWYMSYSASTLSGIMNSYVPKYAAIVDVGCGASALCRELVWTGYSNVTGIDTCASAIATQQINGALLESFLQFRQVDARDLDRTFGVHSVDCIVAKATFDLVSSSDRLDMLTACVASLRPGGVLLWVSCQVEESHDNSSCWWLNLPISSLLNMHLDHLCTEPVGPLVGPPTGHAPAFTAKVFRIKESPTQRSKRCRFDDTQLVERQVGWHCVVYRKQLQRLDDEFDALIAREGPQMLSEDWCAHVLRQTSYDDQNTTLIDAYTIVVEEEMRVDACHAMACQDIEAHDLHVVWCVLDAVEGIVCALHVAHAAAQAVRVQERTDIVAQQVLQLVGLAVSTSETAREMTQATWAFVSGIVHDVFDNVVGNHTTTSSDQNASPQTASDQMEADDIMDQLPELSSQDADINEVIALKKVSKDTARVVPTGGTRTSVATETNDGINNQVLAAILELVAQVTATTTTTSLTQSPSAFETCRNDLACHVTSTARSNGEEETIALVVHDVMEALIQATDQQGPEESQY</sequence>
<feature type="compositionally biased region" description="Basic and acidic residues" evidence="4">
    <location>
        <begin position="40"/>
        <end position="49"/>
    </location>
</feature>
<evidence type="ECO:0000256" key="3">
    <source>
        <dbReference type="ARBA" id="ARBA00022679"/>
    </source>
</evidence>
<feature type="compositionally biased region" description="Basic and acidic residues" evidence="4">
    <location>
        <begin position="1"/>
        <end position="15"/>
    </location>
</feature>
<dbReference type="InterPro" id="IPR013216">
    <property type="entry name" value="Methyltransf_11"/>
</dbReference>
<evidence type="ECO:0000256" key="4">
    <source>
        <dbReference type="SAM" id="MobiDB-lite"/>
    </source>
</evidence>
<feature type="region of interest" description="Disordered" evidence="4">
    <location>
        <begin position="180"/>
        <end position="201"/>
    </location>
</feature>
<keyword evidence="2" id="KW-0489">Methyltransferase</keyword>
<comment type="caution">
    <text evidence="6">The sequence shown here is derived from an EMBL/GenBank/DDBJ whole genome shotgun (WGS) entry which is preliminary data.</text>
</comment>
<gene>
    <name evidence="6" type="ORF">DYB25_010409</name>
</gene>
<dbReference type="Pfam" id="PF08241">
    <property type="entry name" value="Methyltransf_11"/>
    <property type="match status" value="1"/>
</dbReference>
<evidence type="ECO:0000313" key="6">
    <source>
        <dbReference type="EMBL" id="RHY11590.1"/>
    </source>
</evidence>
<dbReference type="PANTHER" id="PTHR12176">
    <property type="entry name" value="SAM-DEPENDENT METHYLTRANSFERASE SUPERFAMILY PROTEIN"/>
    <property type="match status" value="1"/>
</dbReference>
<name>A0A397AUY8_APHAT</name>
<feature type="region of interest" description="Disordered" evidence="4">
    <location>
        <begin position="1"/>
        <end position="66"/>
    </location>
</feature>
<dbReference type="GO" id="GO:0032259">
    <property type="term" value="P:methylation"/>
    <property type="evidence" value="ECO:0007669"/>
    <property type="project" value="UniProtKB-KW"/>
</dbReference>
<dbReference type="AlphaFoldDB" id="A0A397AUY8"/>
<protein>
    <recommendedName>
        <fullName evidence="5">Methyltransferase type 11 domain-containing protein</fullName>
    </recommendedName>
</protein>
<evidence type="ECO:0000256" key="2">
    <source>
        <dbReference type="ARBA" id="ARBA00022603"/>
    </source>
</evidence>
<proteinExistence type="inferred from homology"/>
<evidence type="ECO:0000256" key="1">
    <source>
        <dbReference type="ARBA" id="ARBA00008361"/>
    </source>
</evidence>
<accession>A0A397AUY8</accession>
<dbReference type="InterPro" id="IPR051419">
    <property type="entry name" value="Lys/N-term_MeTrsfase_sf"/>
</dbReference>
<evidence type="ECO:0000313" key="7">
    <source>
        <dbReference type="Proteomes" id="UP000266239"/>
    </source>
</evidence>
<feature type="domain" description="Methyltransferase type 11" evidence="5">
    <location>
        <begin position="338"/>
        <end position="437"/>
    </location>
</feature>
<dbReference type="CDD" id="cd02440">
    <property type="entry name" value="AdoMet_MTases"/>
    <property type="match status" value="1"/>
</dbReference>
<dbReference type="EMBL" id="QUTA01006330">
    <property type="protein sequence ID" value="RHY11590.1"/>
    <property type="molecule type" value="Genomic_DNA"/>
</dbReference>
<dbReference type="Gene3D" id="3.40.50.150">
    <property type="entry name" value="Vaccinia Virus protein VP39"/>
    <property type="match status" value="1"/>
</dbReference>
<organism evidence="6 7">
    <name type="scientific">Aphanomyces astaci</name>
    <name type="common">Crayfish plague agent</name>
    <dbReference type="NCBI Taxonomy" id="112090"/>
    <lineage>
        <taxon>Eukaryota</taxon>
        <taxon>Sar</taxon>
        <taxon>Stramenopiles</taxon>
        <taxon>Oomycota</taxon>
        <taxon>Saprolegniomycetes</taxon>
        <taxon>Saprolegniales</taxon>
        <taxon>Verrucalvaceae</taxon>
        <taxon>Aphanomyces</taxon>
    </lineage>
</organism>
<dbReference type="SUPFAM" id="SSF53335">
    <property type="entry name" value="S-adenosyl-L-methionine-dependent methyltransferases"/>
    <property type="match status" value="1"/>
</dbReference>
<dbReference type="GO" id="GO:0008757">
    <property type="term" value="F:S-adenosylmethionine-dependent methyltransferase activity"/>
    <property type="evidence" value="ECO:0007669"/>
    <property type="project" value="InterPro"/>
</dbReference>
<dbReference type="InterPro" id="IPR029063">
    <property type="entry name" value="SAM-dependent_MTases_sf"/>
</dbReference>
<feature type="compositionally biased region" description="Low complexity" evidence="4">
    <location>
        <begin position="53"/>
        <end position="66"/>
    </location>
</feature>
<feature type="compositionally biased region" description="Polar residues" evidence="4">
    <location>
        <begin position="679"/>
        <end position="696"/>
    </location>
</feature>
<feature type="region of interest" description="Disordered" evidence="4">
    <location>
        <begin position="679"/>
        <end position="698"/>
    </location>
</feature>